<name>A0A7I8KA10_SPIIN</name>
<reference evidence="2" key="1">
    <citation type="submission" date="2020-02" db="EMBL/GenBank/DDBJ databases">
        <authorList>
            <person name="Scholz U."/>
            <person name="Mascher M."/>
            <person name="Fiebig A."/>
        </authorList>
    </citation>
    <scope>NUCLEOTIDE SEQUENCE</scope>
</reference>
<feature type="transmembrane region" description="Helical" evidence="1">
    <location>
        <begin position="7"/>
        <end position="25"/>
    </location>
</feature>
<dbReference type="OrthoDB" id="6474464at2759"/>
<organism evidence="2 3">
    <name type="scientific">Spirodela intermedia</name>
    <name type="common">Intermediate duckweed</name>
    <dbReference type="NCBI Taxonomy" id="51605"/>
    <lineage>
        <taxon>Eukaryota</taxon>
        <taxon>Viridiplantae</taxon>
        <taxon>Streptophyta</taxon>
        <taxon>Embryophyta</taxon>
        <taxon>Tracheophyta</taxon>
        <taxon>Spermatophyta</taxon>
        <taxon>Magnoliopsida</taxon>
        <taxon>Liliopsida</taxon>
        <taxon>Araceae</taxon>
        <taxon>Lemnoideae</taxon>
        <taxon>Spirodela</taxon>
    </lineage>
</organism>
<keyword evidence="1" id="KW-0472">Membrane</keyword>
<dbReference type="GO" id="GO:0016020">
    <property type="term" value="C:membrane"/>
    <property type="evidence" value="ECO:0007669"/>
    <property type="project" value="InterPro"/>
</dbReference>
<dbReference type="PANTHER" id="PTHR12224:SF25">
    <property type="entry name" value="BETA-1,4-N-ACETYLGLUCOSAMINYLTRANSFERASE FAMILY PROTEIN"/>
    <property type="match status" value="1"/>
</dbReference>
<evidence type="ECO:0000256" key="1">
    <source>
        <dbReference type="SAM" id="Phobius"/>
    </source>
</evidence>
<dbReference type="GO" id="GO:0006044">
    <property type="term" value="P:N-acetylglucosamine metabolic process"/>
    <property type="evidence" value="ECO:0007669"/>
    <property type="project" value="TreeGrafter"/>
</dbReference>
<gene>
    <name evidence="2" type="ORF">SI8410_04004715</name>
</gene>
<proteinExistence type="predicted"/>
<dbReference type="PANTHER" id="PTHR12224">
    <property type="entry name" value="BETA-1,4-MANNOSYL-GLYCOPROTEIN BETA-1,4-N-ACETYLGLUCOSAMINYL-TRANSFERASE"/>
    <property type="match status" value="1"/>
</dbReference>
<evidence type="ECO:0000313" key="2">
    <source>
        <dbReference type="EMBL" id="CAA7394054.1"/>
    </source>
</evidence>
<keyword evidence="1" id="KW-1133">Transmembrane helix</keyword>
<evidence type="ECO:0000313" key="3">
    <source>
        <dbReference type="Proteomes" id="UP000663760"/>
    </source>
</evidence>
<keyword evidence="3" id="KW-1185">Reference proteome</keyword>
<protein>
    <submittedName>
        <fullName evidence="2">Uncharacterized protein</fullName>
    </submittedName>
</protein>
<accession>A0A7I8KA10</accession>
<dbReference type="GO" id="GO:0003830">
    <property type="term" value="F:beta-1,4-mannosylglycoprotein 4-beta-N-acetylglucosaminyltransferase activity"/>
    <property type="evidence" value="ECO:0007669"/>
    <property type="project" value="InterPro"/>
</dbReference>
<dbReference type="InterPro" id="IPR006813">
    <property type="entry name" value="Glyco_trans_17"/>
</dbReference>
<dbReference type="Pfam" id="PF04724">
    <property type="entry name" value="Glyco_transf_17"/>
    <property type="match status" value="1"/>
</dbReference>
<keyword evidence="1" id="KW-0812">Transmembrane</keyword>
<sequence>MARRNRPVAAMVIVFLLTTWVVLFFPRQKIAYFLRPLWDTPPPPFTRLTHYYAENLSMGVLCKLHGWELRRSPRRLFDAVLFSNELDLLEIRYRELLPHVHRFLLLESNSTFTGLPKPLFFEENQSRFRFAGGKILSGAFAGKGDRRDPFTMEGQQRGFFASLLRRAGVAPGDAVIMSDADEIPSQHTAALLRWCDGVPPVLHLELRQYLYSFEFPVDSGSWRATAHLFRQGTQYRHSRQGELLLADAGWHCSFCFRSIEDFVFKMRAYSHADRARRRRHLDPERIQGIICRGEDLFDMLPEEYTFRELIKKMGPIPRSSSAVHLPSSLIQNADRFQYLLPGGCLRPPPPP</sequence>
<dbReference type="EMBL" id="LR746267">
    <property type="protein sequence ID" value="CAA7394054.1"/>
    <property type="molecule type" value="Genomic_DNA"/>
</dbReference>
<dbReference type="AlphaFoldDB" id="A0A7I8KA10"/>
<dbReference type="Proteomes" id="UP000663760">
    <property type="component" value="Chromosome 4"/>
</dbReference>